<evidence type="ECO:0000313" key="2">
    <source>
        <dbReference type="Proteomes" id="UP000046395"/>
    </source>
</evidence>
<dbReference type="InterPro" id="IPR002877">
    <property type="entry name" value="RNA_MeTrfase_FtsJ_dom"/>
</dbReference>
<dbReference type="InterPro" id="IPR029063">
    <property type="entry name" value="SAM-dependent_MTases_sf"/>
</dbReference>
<protein>
    <submittedName>
        <fullName evidence="3">FtsJ domain-containing protein</fullName>
    </submittedName>
</protein>
<dbReference type="GO" id="GO:0008168">
    <property type="term" value="F:methyltransferase activity"/>
    <property type="evidence" value="ECO:0007669"/>
    <property type="project" value="InterPro"/>
</dbReference>
<proteinExistence type="predicted"/>
<dbReference type="GO" id="GO:0032259">
    <property type="term" value="P:methylation"/>
    <property type="evidence" value="ECO:0007669"/>
    <property type="project" value="InterPro"/>
</dbReference>
<accession>A0A5S6Q4S9</accession>
<dbReference type="Gene3D" id="3.40.50.150">
    <property type="entry name" value="Vaccinia Virus protein VP39"/>
    <property type="match status" value="1"/>
</dbReference>
<dbReference type="WBParaSite" id="TMUE_0000002188.1">
    <property type="protein sequence ID" value="TMUE_0000002188.1"/>
    <property type="gene ID" value="WBGene00298041"/>
</dbReference>
<evidence type="ECO:0000313" key="3">
    <source>
        <dbReference type="WBParaSite" id="TMUE_0000002188.1"/>
    </source>
</evidence>
<name>A0A5S6Q4S9_TRIMR</name>
<dbReference type="Pfam" id="PF01728">
    <property type="entry name" value="FtsJ"/>
    <property type="match status" value="1"/>
</dbReference>
<reference evidence="3" key="1">
    <citation type="submission" date="2019-12" db="UniProtKB">
        <authorList>
            <consortium name="WormBaseParasite"/>
        </authorList>
    </citation>
    <scope>IDENTIFICATION</scope>
</reference>
<keyword evidence="2" id="KW-1185">Reference proteome</keyword>
<organism evidence="2 3">
    <name type="scientific">Trichuris muris</name>
    <name type="common">Mouse whipworm</name>
    <dbReference type="NCBI Taxonomy" id="70415"/>
    <lineage>
        <taxon>Eukaryota</taxon>
        <taxon>Metazoa</taxon>
        <taxon>Ecdysozoa</taxon>
        <taxon>Nematoda</taxon>
        <taxon>Enoplea</taxon>
        <taxon>Dorylaimia</taxon>
        <taxon>Trichinellida</taxon>
        <taxon>Trichuridae</taxon>
        <taxon>Trichuris</taxon>
    </lineage>
</organism>
<sequence>MPAVNVPSQLYGNTHTIIPLNTPEHQPKQMPGFLGGYPQGEKAGWYGIRHYSTGKSGASVEEYQAKFDEVWRSYGSLAKANPHVGYYEKPVKVKEVSRGFFKGQAIMLTTGLAVADKKVLCLAEGKGGFAQYFSLLAASLVIMVTLHRPGHVAPTLDNVKVNGDVAIYLGPTGDDDLMRRNMVANMREHVGSIDAVTFDGGETHYTVLDDGKWTSRFKKPILEVIDTMLAAGGWAVVKFLHVWGAEELVEEMLYVLFGAFIWWNLDPNYGSRPSWGSVTDYHVMLRYFRFTLSIICLYNGDVFGDPGGGCCTFE</sequence>
<evidence type="ECO:0000259" key="1">
    <source>
        <dbReference type="Pfam" id="PF01728"/>
    </source>
</evidence>
<feature type="domain" description="Ribosomal RNA methyltransferase FtsJ" evidence="1">
    <location>
        <begin position="96"/>
        <end position="258"/>
    </location>
</feature>
<dbReference type="Proteomes" id="UP000046395">
    <property type="component" value="Unassembled WGS sequence"/>
</dbReference>
<dbReference type="SUPFAM" id="SSF53335">
    <property type="entry name" value="S-adenosyl-L-methionine-dependent methyltransferases"/>
    <property type="match status" value="1"/>
</dbReference>
<dbReference type="AlphaFoldDB" id="A0A5S6Q4S9"/>